<dbReference type="SUPFAM" id="SSF53474">
    <property type="entry name" value="alpha/beta-Hydrolases"/>
    <property type="match status" value="1"/>
</dbReference>
<proteinExistence type="predicted"/>
<feature type="domain" description="AB hydrolase-1" evidence="1">
    <location>
        <begin position="32"/>
        <end position="133"/>
    </location>
</feature>
<protein>
    <submittedName>
        <fullName evidence="2">Alpha/beta hydrolase</fullName>
    </submittedName>
</protein>
<dbReference type="GO" id="GO:0016787">
    <property type="term" value="F:hydrolase activity"/>
    <property type="evidence" value="ECO:0007669"/>
    <property type="project" value="UniProtKB-KW"/>
</dbReference>
<evidence type="ECO:0000313" key="2">
    <source>
        <dbReference type="EMBL" id="GBG05556.1"/>
    </source>
</evidence>
<name>A0A2R5EG76_9BACL</name>
<comment type="caution">
    <text evidence="2">The sequence shown here is derived from an EMBL/GenBank/DDBJ whole genome shotgun (WGS) entry which is preliminary data.</text>
</comment>
<dbReference type="EMBL" id="BDQX01000005">
    <property type="protein sequence ID" value="GBG05556.1"/>
    <property type="molecule type" value="Genomic_DNA"/>
</dbReference>
<accession>A0A2R5EG76</accession>
<gene>
    <name evidence="2" type="ORF">PAT3040_00038</name>
</gene>
<dbReference type="Pfam" id="PF00561">
    <property type="entry name" value="Abhydrolase_1"/>
    <property type="match status" value="1"/>
</dbReference>
<sequence length="246" mass="28158">MVYIHLSKKTANDKVLIEYLDSLEESDKKLVPLIICPGLSETAEEYLDLLEAVLPRRSIILSFRGRGKSDTPDRGYNLTEHVSDIEAVVKQTGISSFHLFSYSRGVSYALGYVERHKEQIQSLIIGDYPPEHRAMPHDWPEDYINNYLIPYNRTANIRPEAVWGIQRESALINLDDMSLSMPVLVGRGKLQESLITDTDLDRYKKMCSNITVKEYFQSGHNLKGTEKKLFYTDVTDFLDTLSEGFN</sequence>
<keyword evidence="3" id="KW-1185">Reference proteome</keyword>
<keyword evidence="2" id="KW-0378">Hydrolase</keyword>
<reference evidence="2 3" key="1">
    <citation type="submission" date="2017-08" db="EMBL/GenBank/DDBJ databases">
        <title>Substantial Increase in Enzyme Production by Combined Drug-Resistance Mutations in Paenibacillus agaridevorans.</title>
        <authorList>
            <person name="Tanaka Y."/>
            <person name="Funane K."/>
            <person name="Hosaka T."/>
            <person name="Shiwa Y."/>
            <person name="Fujita N."/>
            <person name="Miyazaki T."/>
            <person name="Yoshikawa H."/>
            <person name="Murakami K."/>
            <person name="Kasahara K."/>
            <person name="Inaoka T."/>
            <person name="Hiraga Y."/>
            <person name="Ochi K."/>
        </authorList>
    </citation>
    <scope>NUCLEOTIDE SEQUENCE [LARGE SCALE GENOMIC DNA]</scope>
    <source>
        <strain evidence="2 3">T-3040</strain>
    </source>
</reference>
<dbReference type="Gene3D" id="3.40.50.1820">
    <property type="entry name" value="alpha/beta hydrolase"/>
    <property type="match status" value="1"/>
</dbReference>
<dbReference type="AlphaFoldDB" id="A0A2R5EG76"/>
<dbReference type="Proteomes" id="UP000245202">
    <property type="component" value="Unassembled WGS sequence"/>
</dbReference>
<dbReference type="InterPro" id="IPR000073">
    <property type="entry name" value="AB_hydrolase_1"/>
</dbReference>
<dbReference type="InterPro" id="IPR029058">
    <property type="entry name" value="AB_hydrolase_fold"/>
</dbReference>
<evidence type="ECO:0000313" key="3">
    <source>
        <dbReference type="Proteomes" id="UP000245202"/>
    </source>
</evidence>
<organism evidence="2 3">
    <name type="scientific">Paenibacillus agaridevorans</name>
    <dbReference type="NCBI Taxonomy" id="171404"/>
    <lineage>
        <taxon>Bacteria</taxon>
        <taxon>Bacillati</taxon>
        <taxon>Bacillota</taxon>
        <taxon>Bacilli</taxon>
        <taxon>Bacillales</taxon>
        <taxon>Paenibacillaceae</taxon>
        <taxon>Paenibacillus</taxon>
    </lineage>
</organism>
<evidence type="ECO:0000259" key="1">
    <source>
        <dbReference type="Pfam" id="PF00561"/>
    </source>
</evidence>